<evidence type="ECO:0000313" key="2">
    <source>
        <dbReference type="EMBL" id="MBC2834191.1"/>
    </source>
</evidence>
<protein>
    <submittedName>
        <fullName evidence="2">Uncharacterized protein</fullName>
    </submittedName>
</protein>
<dbReference type="Proteomes" id="UP000555411">
    <property type="component" value="Unassembled WGS sequence"/>
</dbReference>
<keyword evidence="3" id="KW-1185">Reference proteome</keyword>
<comment type="caution">
    <text evidence="2">The sequence shown here is derived from an EMBL/GenBank/DDBJ whole genome shotgun (WGS) entry which is preliminary data.</text>
</comment>
<organism evidence="2 3">
    <name type="scientific">Paragemmobacter straminiformis</name>
    <dbReference type="NCBI Taxonomy" id="2045119"/>
    <lineage>
        <taxon>Bacteria</taxon>
        <taxon>Pseudomonadati</taxon>
        <taxon>Pseudomonadota</taxon>
        <taxon>Alphaproteobacteria</taxon>
        <taxon>Rhodobacterales</taxon>
        <taxon>Paracoccaceae</taxon>
        <taxon>Paragemmobacter</taxon>
    </lineage>
</organism>
<reference evidence="2 3" key="1">
    <citation type="journal article" date="2017" name="Int. J. Syst. Evol. Microbiol.">
        <title>Gemmobacter straminiformis sp. nov., isolated from an artificial fountain.</title>
        <authorList>
            <person name="Kang J.Y."/>
            <person name="Kim M.J."/>
            <person name="Chun J."/>
            <person name="Son K.P."/>
            <person name="Jahng K.Y."/>
        </authorList>
    </citation>
    <scope>NUCLEOTIDE SEQUENCE [LARGE SCALE GENOMIC DNA]</scope>
    <source>
        <strain evidence="2 3">CAM-8</strain>
    </source>
</reference>
<accession>A0A842I3L8</accession>
<feature type="transmembrane region" description="Helical" evidence="1">
    <location>
        <begin position="37"/>
        <end position="56"/>
    </location>
</feature>
<dbReference type="RefSeq" id="WP_338401965.1">
    <property type="nucleotide sequence ID" value="NZ_JACLQD010000001.1"/>
</dbReference>
<dbReference type="AlphaFoldDB" id="A0A842I3L8"/>
<dbReference type="EMBL" id="JACLQD010000001">
    <property type="protein sequence ID" value="MBC2834191.1"/>
    <property type="molecule type" value="Genomic_DNA"/>
</dbReference>
<keyword evidence="1" id="KW-1133">Transmembrane helix</keyword>
<evidence type="ECO:0000256" key="1">
    <source>
        <dbReference type="SAM" id="Phobius"/>
    </source>
</evidence>
<keyword evidence="1" id="KW-0812">Transmembrane</keyword>
<evidence type="ECO:0000313" key="3">
    <source>
        <dbReference type="Proteomes" id="UP000555411"/>
    </source>
</evidence>
<feature type="transmembrane region" description="Helical" evidence="1">
    <location>
        <begin position="12"/>
        <end position="31"/>
    </location>
</feature>
<keyword evidence="1" id="KW-0472">Membrane</keyword>
<sequence length="179" mass="19039">MIRPEVLQALNRWREVIASGGVALAGLWIAWQGGYVLLPFGLCVIALAAALALQALRRLRFAQAPATPGVVEVDEAQIAYLSPDGGGFVGLPDLVEIRLLTLRGKRFWRLRQADGQALLVPVDAMGADQLFDAFAALPNMDSAALLAALETKASGNALPALDGMSHPVWHRPGAGLARR</sequence>
<proteinExistence type="predicted"/>
<gene>
    <name evidence="2" type="ORF">H7F16_01645</name>
</gene>
<name>A0A842I3L8_9RHOB</name>